<comment type="caution">
    <text evidence="1">The sequence shown here is derived from an EMBL/GenBank/DDBJ whole genome shotgun (WGS) entry which is preliminary data.</text>
</comment>
<reference evidence="1 2" key="1">
    <citation type="submission" date="2017-07" db="EMBL/GenBank/DDBJ databases">
        <title>Mechanisms for carbon and nitrogen cycling indicate functional differentiation within the Candidate Phyla Radiation.</title>
        <authorList>
            <person name="Danczak R.E."/>
            <person name="Johnston M.D."/>
            <person name="Kenah C."/>
            <person name="Slattery M."/>
            <person name="Wrighton K.C."/>
            <person name="Wilkins M.J."/>
        </authorList>
    </citation>
    <scope>NUCLEOTIDE SEQUENCE [LARGE SCALE GENOMIC DNA]</scope>
    <source>
        <strain evidence="1">Gr01-1014_77</strain>
    </source>
</reference>
<accession>A0A554JE59</accession>
<dbReference type="Proteomes" id="UP000319613">
    <property type="component" value="Unassembled WGS sequence"/>
</dbReference>
<feature type="non-terminal residue" evidence="1">
    <location>
        <position position="1"/>
    </location>
</feature>
<proteinExistence type="predicted"/>
<gene>
    <name evidence="1" type="ORF">G01um101477_61</name>
</gene>
<organism evidence="1 2">
    <name type="scientific">Candidatus Doudnabacteria bacterium Gr01-1014_77</name>
    <dbReference type="NCBI Taxonomy" id="2017133"/>
    <lineage>
        <taxon>Bacteria</taxon>
        <taxon>Candidatus Doudnaibacteriota</taxon>
    </lineage>
</organism>
<dbReference type="EMBL" id="VMFF01000003">
    <property type="protein sequence ID" value="TSC66589.1"/>
    <property type="molecule type" value="Genomic_DNA"/>
</dbReference>
<sequence>RCPYFRNPRSGRERWGLTAYSGKGSVQEIETEISIIEKLEGKDFSKMHESEIRDIMRKRKLGIECSGFVTRILDAWTREFYKKPIYSLIKFNSSGIGWLFCKMRPYTHIDVPTLVHEKNAHEIKNVNDIMPGDIIRFNSVIDHAIIITKTEKGENLNLTKAYYAHSVFEDNGEGVKEGYIDFTSGKWFEHPDTGHTIAEKGEPKFYRLFIVERCLNK</sequence>
<evidence type="ECO:0000313" key="1">
    <source>
        <dbReference type="EMBL" id="TSC66589.1"/>
    </source>
</evidence>
<evidence type="ECO:0000313" key="2">
    <source>
        <dbReference type="Proteomes" id="UP000319613"/>
    </source>
</evidence>
<dbReference type="AlphaFoldDB" id="A0A554JE59"/>
<name>A0A554JE59_9BACT</name>
<protein>
    <submittedName>
        <fullName evidence="1">Uncharacterized protein</fullName>
    </submittedName>
</protein>